<comment type="caution">
    <text evidence="2">The sequence shown here is derived from an EMBL/GenBank/DDBJ whole genome shotgun (WGS) entry which is preliminary data.</text>
</comment>
<keyword evidence="3" id="KW-1185">Reference proteome</keyword>
<dbReference type="PANTHER" id="PTHR41317">
    <property type="entry name" value="PD-(D_E)XK NUCLEASE FAMILY TRANSPOSASE"/>
    <property type="match status" value="1"/>
</dbReference>
<dbReference type="EMBL" id="JARVLH010000006">
    <property type="protein sequence ID" value="MEX5285773.1"/>
    <property type="molecule type" value="Genomic_DNA"/>
</dbReference>
<dbReference type="PANTHER" id="PTHR41317:SF1">
    <property type="entry name" value="PD-(D_E)XK NUCLEASE FAMILY TRANSPOSASE"/>
    <property type="match status" value="1"/>
</dbReference>
<reference evidence="2 3" key="1">
    <citation type="submission" date="2023-04" db="EMBL/GenBank/DDBJ databases">
        <title>Genome Sequence of Selenomonas sputigena ATCC 33150.</title>
        <authorList>
            <person name="Miller D.P."/>
            <person name="Anvari S."/>
            <person name="Polson S.W."/>
            <person name="Macdonald M."/>
            <person name="Mcdowell J.V."/>
        </authorList>
    </citation>
    <scope>NUCLEOTIDE SEQUENCE [LARGE SCALE GENOMIC DNA]</scope>
    <source>
        <strain evidence="2 3">ATCC 33150</strain>
    </source>
</reference>
<feature type="region of interest" description="Disordered" evidence="1">
    <location>
        <begin position="225"/>
        <end position="254"/>
    </location>
</feature>
<sequence>MSMLKGGVPSEYLALIQKFRLIDDTFFNVCFDDNIEGMQLLLRIFLGRDDLIVKQVVTQQSADNLYGRGVRFDVLAEDSDGKLYDCEVQRANEGAISRRARYNSSMMDSRELAKGADFSDLPETWVIFITENDIYHAGYPLYHVERMVQEIQQTFDDGAHILYVNGANREDTPLGRLMQDFFCESPERMHYEELAKRMDYFKGKPEGVNAMCELMEKFGERKLEEGRAEGREAGRAEGREVGRAEGREAGRAEGRLESARGTALALLGLGKLTLSQIAAATQLPLEEVERLAGTGGA</sequence>
<protein>
    <submittedName>
        <fullName evidence="2">Rpn family recombination-promoting nuclease/putative transposase</fullName>
    </submittedName>
</protein>
<dbReference type="RefSeq" id="WP_368847500.1">
    <property type="nucleotide sequence ID" value="NZ_CP194411.1"/>
</dbReference>
<name>A0ABV3X6Q0_9FIRM</name>
<dbReference type="Proteomes" id="UP001559623">
    <property type="component" value="Unassembled WGS sequence"/>
</dbReference>
<dbReference type="NCBIfam" id="TIGR01784">
    <property type="entry name" value="T_den_put_tspse"/>
    <property type="match status" value="1"/>
</dbReference>
<proteinExistence type="predicted"/>
<accession>A0ABV3X6Q0</accession>
<dbReference type="InterPro" id="IPR010106">
    <property type="entry name" value="RpnA"/>
</dbReference>
<evidence type="ECO:0000313" key="2">
    <source>
        <dbReference type="EMBL" id="MEX5285773.1"/>
    </source>
</evidence>
<evidence type="ECO:0000313" key="3">
    <source>
        <dbReference type="Proteomes" id="UP001559623"/>
    </source>
</evidence>
<organism evidence="2 3">
    <name type="scientific">Selenomonas sputigena</name>
    <dbReference type="NCBI Taxonomy" id="69823"/>
    <lineage>
        <taxon>Bacteria</taxon>
        <taxon>Bacillati</taxon>
        <taxon>Bacillota</taxon>
        <taxon>Negativicutes</taxon>
        <taxon>Selenomonadales</taxon>
        <taxon>Selenomonadaceae</taxon>
        <taxon>Selenomonas</taxon>
    </lineage>
</organism>
<dbReference type="Pfam" id="PF12784">
    <property type="entry name" value="PDDEXK_2"/>
    <property type="match status" value="1"/>
</dbReference>
<gene>
    <name evidence="2" type="ORF">QCO44_09030</name>
</gene>
<evidence type="ECO:0000256" key="1">
    <source>
        <dbReference type="SAM" id="MobiDB-lite"/>
    </source>
</evidence>